<evidence type="ECO:0000256" key="1">
    <source>
        <dbReference type="ARBA" id="ARBA00004613"/>
    </source>
</evidence>
<evidence type="ECO:0000256" key="4">
    <source>
        <dbReference type="ARBA" id="ARBA00022729"/>
    </source>
</evidence>
<comment type="similarity">
    <text evidence="2">Belongs to the pleiotrophin family.</text>
</comment>
<dbReference type="GO" id="GO:0008201">
    <property type="term" value="F:heparin binding"/>
    <property type="evidence" value="ECO:0007669"/>
    <property type="project" value="TreeGrafter"/>
</dbReference>
<dbReference type="EMBL" id="GAKP01011527">
    <property type="protein sequence ID" value="JAC47425.1"/>
    <property type="molecule type" value="Transcribed_RNA"/>
</dbReference>
<keyword evidence="5" id="KW-1015">Disulfide bond</keyword>
<feature type="transmembrane region" description="Helical" evidence="7">
    <location>
        <begin position="52"/>
        <end position="71"/>
    </location>
</feature>
<dbReference type="AlphaFoldDB" id="A0A034VZX4"/>
<keyword evidence="3" id="KW-0964">Secreted</keyword>
<reference evidence="9" key="1">
    <citation type="journal article" date="2014" name="BMC Genomics">
        <title>Characterizing the developmental transcriptome of the oriental fruit fly, Bactrocera dorsalis (Diptera: Tephritidae) through comparative genomic analysis with Drosophila melanogaster utilizing modENCODE datasets.</title>
        <authorList>
            <person name="Geib S.M."/>
            <person name="Calla B."/>
            <person name="Hall B."/>
            <person name="Hou S."/>
            <person name="Manoukis N.C."/>
        </authorList>
    </citation>
    <scope>NUCLEOTIDE SEQUENCE</scope>
    <source>
        <strain evidence="9">Punador</strain>
    </source>
</reference>
<dbReference type="GO" id="GO:0005576">
    <property type="term" value="C:extracellular region"/>
    <property type="evidence" value="ECO:0007669"/>
    <property type="project" value="UniProtKB-SubCell"/>
</dbReference>
<keyword evidence="7" id="KW-0812">Transmembrane</keyword>
<dbReference type="FunFam" id="2.30.90.10:FF:000001">
    <property type="entry name" value="Pleiotrophin"/>
    <property type="match status" value="2"/>
</dbReference>
<feature type="region of interest" description="Disordered" evidence="6">
    <location>
        <begin position="1"/>
        <end position="33"/>
    </location>
</feature>
<dbReference type="Pfam" id="PF01091">
    <property type="entry name" value="PTN_MK_C"/>
    <property type="match status" value="1"/>
</dbReference>
<dbReference type="PANTHER" id="PTHR21050:SF1">
    <property type="entry name" value="MIDKINE AND PLEIOTROPHIN 1, ISOFORM A-RELATED"/>
    <property type="match status" value="1"/>
</dbReference>
<keyword evidence="7" id="KW-1133">Transmembrane helix</keyword>
<evidence type="ECO:0000256" key="6">
    <source>
        <dbReference type="SAM" id="MobiDB-lite"/>
    </source>
</evidence>
<feature type="domain" description="Pleiotrophin/Midkine C-terminal" evidence="8">
    <location>
        <begin position="120"/>
        <end position="165"/>
    </location>
</feature>
<evidence type="ECO:0000256" key="5">
    <source>
        <dbReference type="ARBA" id="ARBA00023157"/>
    </source>
</evidence>
<organism evidence="9">
    <name type="scientific">Bactrocera dorsalis</name>
    <name type="common">Oriental fruit fly</name>
    <name type="synonym">Dacus dorsalis</name>
    <dbReference type="NCBI Taxonomy" id="27457"/>
    <lineage>
        <taxon>Eukaryota</taxon>
        <taxon>Metazoa</taxon>
        <taxon>Ecdysozoa</taxon>
        <taxon>Arthropoda</taxon>
        <taxon>Hexapoda</taxon>
        <taxon>Insecta</taxon>
        <taxon>Pterygota</taxon>
        <taxon>Neoptera</taxon>
        <taxon>Endopterygota</taxon>
        <taxon>Diptera</taxon>
        <taxon>Brachycera</taxon>
        <taxon>Muscomorpha</taxon>
        <taxon>Tephritoidea</taxon>
        <taxon>Tephritidae</taxon>
        <taxon>Bactrocera</taxon>
        <taxon>Bactrocera</taxon>
    </lineage>
</organism>
<feature type="region of interest" description="Disordered" evidence="6">
    <location>
        <begin position="205"/>
        <end position="232"/>
    </location>
</feature>
<feature type="compositionally biased region" description="Basic and acidic residues" evidence="6">
    <location>
        <begin position="210"/>
        <end position="232"/>
    </location>
</feature>
<keyword evidence="4" id="KW-0732">Signal</keyword>
<accession>A0A034VZX4</accession>
<evidence type="ECO:0000256" key="7">
    <source>
        <dbReference type="SAM" id="Phobius"/>
    </source>
</evidence>
<comment type="subcellular location">
    <subcellularLocation>
        <location evidence="1">Secreted</location>
    </subcellularLocation>
</comment>
<dbReference type="InterPro" id="IPR020090">
    <property type="entry name" value="PTN/MK_C_dom"/>
</dbReference>
<protein>
    <recommendedName>
        <fullName evidence="8">Pleiotrophin/Midkine C-terminal domain-containing protein</fullName>
    </recommendedName>
</protein>
<dbReference type="Gene3D" id="2.30.90.10">
    <property type="entry name" value="Heparin-binding Growth Factor, Midkine, Chain A- C-terminal Domain"/>
    <property type="match status" value="2"/>
</dbReference>
<dbReference type="GO" id="GO:0048332">
    <property type="term" value="P:mesoderm morphogenesis"/>
    <property type="evidence" value="ECO:0007669"/>
    <property type="project" value="TreeGrafter"/>
</dbReference>
<feature type="non-terminal residue" evidence="9">
    <location>
        <position position="1"/>
    </location>
</feature>
<sequence length="232" mass="25811">AQQIRHAHISTARPLPTRTSSSRSTVHPYTQQSTHARAREHFIEHTMRSCHLIALSIGVCVAALALIPATVCATTEVQETPLALPVSEQTQPTTATPGEIWEEDDHEILIRNERGTKSDGLSCRYGKNPWTECDQKTNTRSRTLTLKKGDPACDQTRTIQKKCKKACRYEKGSWSECATGQMTRADKLKATSDPSCEATRVIKKNCKPGKSKDKSAKEQRKNKDKGVRKARA</sequence>
<evidence type="ECO:0000256" key="2">
    <source>
        <dbReference type="ARBA" id="ARBA00005403"/>
    </source>
</evidence>
<dbReference type="OrthoDB" id="8818336at2759"/>
<keyword evidence="7" id="KW-0472">Membrane</keyword>
<evidence type="ECO:0000313" key="9">
    <source>
        <dbReference type="EMBL" id="JAC47425.1"/>
    </source>
</evidence>
<dbReference type="GO" id="GO:0008083">
    <property type="term" value="F:growth factor activity"/>
    <property type="evidence" value="ECO:0007669"/>
    <property type="project" value="InterPro"/>
</dbReference>
<evidence type="ECO:0000259" key="8">
    <source>
        <dbReference type="Pfam" id="PF01091"/>
    </source>
</evidence>
<evidence type="ECO:0000256" key="3">
    <source>
        <dbReference type="ARBA" id="ARBA00022525"/>
    </source>
</evidence>
<proteinExistence type="inferred from homology"/>
<dbReference type="InterPro" id="IPR038130">
    <property type="entry name" value="PTN/MK_C_dom_sf"/>
</dbReference>
<feature type="compositionally biased region" description="Low complexity" evidence="6">
    <location>
        <begin position="10"/>
        <end position="25"/>
    </location>
</feature>
<name>A0A034VZX4_BACDO</name>
<dbReference type="PANTHER" id="PTHR21050">
    <property type="entry name" value="MIDKINE AND PLEIOTROPHIN 1, ISOFORM A-RELATED"/>
    <property type="match status" value="1"/>
</dbReference>